<feature type="region of interest" description="Disordered" evidence="1">
    <location>
        <begin position="1"/>
        <end position="24"/>
    </location>
</feature>
<evidence type="ECO:0000313" key="2">
    <source>
        <dbReference type="EMBL" id="KAF9879254.1"/>
    </source>
</evidence>
<keyword evidence="3" id="KW-1185">Reference proteome</keyword>
<accession>A0A9P6LKD0</accession>
<dbReference type="Proteomes" id="UP000781932">
    <property type="component" value="Unassembled WGS sequence"/>
</dbReference>
<protein>
    <submittedName>
        <fullName evidence="2">Uncharacterized protein</fullName>
    </submittedName>
</protein>
<feature type="compositionally biased region" description="Low complexity" evidence="1">
    <location>
        <begin position="1"/>
        <end position="13"/>
    </location>
</feature>
<comment type="caution">
    <text evidence="2">The sequence shown here is derived from an EMBL/GenBank/DDBJ whole genome shotgun (WGS) entry which is preliminary data.</text>
</comment>
<gene>
    <name evidence="2" type="ORF">CkaCkLH20_03487</name>
</gene>
<dbReference type="RefSeq" id="XP_038748715.1">
    <property type="nucleotide sequence ID" value="XM_038886206.1"/>
</dbReference>
<feature type="compositionally biased region" description="Polar residues" evidence="1">
    <location>
        <begin position="80"/>
        <end position="91"/>
    </location>
</feature>
<organism evidence="2 3">
    <name type="scientific">Colletotrichum karsti</name>
    <dbReference type="NCBI Taxonomy" id="1095194"/>
    <lineage>
        <taxon>Eukaryota</taxon>
        <taxon>Fungi</taxon>
        <taxon>Dikarya</taxon>
        <taxon>Ascomycota</taxon>
        <taxon>Pezizomycotina</taxon>
        <taxon>Sordariomycetes</taxon>
        <taxon>Hypocreomycetidae</taxon>
        <taxon>Glomerellales</taxon>
        <taxon>Glomerellaceae</taxon>
        <taxon>Colletotrichum</taxon>
        <taxon>Colletotrichum boninense species complex</taxon>
    </lineage>
</organism>
<feature type="compositionally biased region" description="Basic and acidic residues" evidence="1">
    <location>
        <begin position="56"/>
        <end position="79"/>
    </location>
</feature>
<proteinExistence type="predicted"/>
<reference evidence="2" key="2">
    <citation type="submission" date="2020-11" db="EMBL/GenBank/DDBJ databases">
        <title>Whole genome sequencing of Colletotrichum sp.</title>
        <authorList>
            <person name="Li H."/>
        </authorList>
    </citation>
    <scope>NUCLEOTIDE SEQUENCE</scope>
    <source>
        <strain evidence="2">CkLH20</strain>
    </source>
</reference>
<dbReference type="AlphaFoldDB" id="A0A9P6LKD0"/>
<sequence length="104" mass="10656">MAPASQEPEPASPTTNRPDGESVDNIAQAASALEANLTNLENRLDALLAAFEATEEPQKEGDSSATAKDDKPNKGDAHNGDSSNGQKEQNGSGHGAASGPSKDR</sequence>
<feature type="region of interest" description="Disordered" evidence="1">
    <location>
        <begin position="51"/>
        <end position="104"/>
    </location>
</feature>
<dbReference type="GeneID" id="62159280"/>
<dbReference type="OrthoDB" id="5398685at2759"/>
<evidence type="ECO:0000256" key="1">
    <source>
        <dbReference type="SAM" id="MobiDB-lite"/>
    </source>
</evidence>
<dbReference type="EMBL" id="JAATWM020000008">
    <property type="protein sequence ID" value="KAF9879254.1"/>
    <property type="molecule type" value="Genomic_DNA"/>
</dbReference>
<name>A0A9P6LKD0_9PEZI</name>
<reference evidence="2" key="1">
    <citation type="submission" date="2020-03" db="EMBL/GenBank/DDBJ databases">
        <authorList>
            <person name="He L."/>
        </authorList>
    </citation>
    <scope>NUCLEOTIDE SEQUENCE</scope>
    <source>
        <strain evidence="2">CkLH20</strain>
    </source>
</reference>
<evidence type="ECO:0000313" key="3">
    <source>
        <dbReference type="Proteomes" id="UP000781932"/>
    </source>
</evidence>